<dbReference type="SUPFAM" id="SSF51445">
    <property type="entry name" value="(Trans)glycosidases"/>
    <property type="match status" value="1"/>
</dbReference>
<evidence type="ECO:0000313" key="12">
    <source>
        <dbReference type="EMBL" id="NJB70324.1"/>
    </source>
</evidence>
<evidence type="ECO:0000256" key="7">
    <source>
        <dbReference type="ARBA" id="ARBA00023295"/>
    </source>
</evidence>
<evidence type="ECO:0000256" key="6">
    <source>
        <dbReference type="ARBA" id="ARBA00023277"/>
    </source>
</evidence>
<evidence type="ECO:0000256" key="10">
    <source>
        <dbReference type="PIRSR" id="PIRSR617736-2"/>
    </source>
</evidence>
<feature type="active site" description="Nucleophile" evidence="9">
    <location>
        <position position="368"/>
    </location>
</feature>
<evidence type="ECO:0000256" key="4">
    <source>
        <dbReference type="ARBA" id="ARBA00022801"/>
    </source>
</evidence>
<evidence type="ECO:0000256" key="11">
    <source>
        <dbReference type="RuleBase" id="RU361175"/>
    </source>
</evidence>
<organism evidence="12 13">
    <name type="scientific">Saonia flava</name>
    <dbReference type="NCBI Taxonomy" id="523696"/>
    <lineage>
        <taxon>Bacteria</taxon>
        <taxon>Pseudomonadati</taxon>
        <taxon>Bacteroidota</taxon>
        <taxon>Flavobacteriia</taxon>
        <taxon>Flavobacteriales</taxon>
        <taxon>Flavobacteriaceae</taxon>
        <taxon>Saonia</taxon>
    </lineage>
</organism>
<feature type="binding site" evidence="10">
    <location>
        <position position="414"/>
    </location>
    <ligand>
        <name>substrate</name>
    </ligand>
</feature>
<comment type="similarity">
    <text evidence="2 11">Belongs to the glycosyl hydrolase 1 family.</text>
</comment>
<feature type="binding site" evidence="10">
    <location>
        <position position="119"/>
    </location>
    <ligand>
        <name>substrate</name>
    </ligand>
</feature>
<comment type="caution">
    <text evidence="12">The sequence shown here is derived from an EMBL/GenBank/DDBJ whole genome shotgun (WGS) entry which is preliminary data.</text>
</comment>
<evidence type="ECO:0000256" key="2">
    <source>
        <dbReference type="ARBA" id="ARBA00010838"/>
    </source>
</evidence>
<dbReference type="PROSITE" id="PS00653">
    <property type="entry name" value="GLYCOSYL_HYDROL_F1_2"/>
    <property type="match status" value="1"/>
</dbReference>
<dbReference type="NCBIfam" id="TIGR03356">
    <property type="entry name" value="BGL"/>
    <property type="match status" value="1"/>
</dbReference>
<proteinExistence type="inferred from homology"/>
<feature type="binding site" evidence="10">
    <location>
        <position position="18"/>
    </location>
    <ligand>
        <name>substrate</name>
    </ligand>
</feature>
<sequence length="469" mass="54057">MIQFPKDFIWGSATSSYQIEGAATEGGRAWSIWDAHAHIPGRTNNNENGNIACDHYHRYKEDVKLMADLGLKAYRFSISWSRIQPDGQGEVNQEGIDFYSNLIDELLKYNITPWVTLYHWDLPLALQTEKDGWLNPEIADFFEKYADICFRSFGDRIKNWITLNEPWVVAILGYGEGVFAPGRKSKNEPYLAAHQLLRSHGKAVKLYRKNYQVEQGGKIGITNNCDWREPLTSKSEDIEAAERSLLFFLGWFADPIYFGDYPKVMRERVGDRLPKFSDEDIENIKGSSDFFGLNHYTALYAADVDPNANAGNAVYGNGGIFEDQYVDLTADPKWKMTTMNWAIVPWGCRKLLEWIRDRYNNPPLYITENGCSLDDKLENGEVKDTVRKEFVEGYLAACKKAIDQGVNLQGYFVWSFMDNFEWALGYSKRFGIHYVDYKTLERTPKNSALWFKEVIKNNGFEFTLNENDI</sequence>
<feature type="binding site" evidence="10">
    <location>
        <begin position="421"/>
        <end position="422"/>
    </location>
    <ligand>
        <name>substrate</name>
    </ligand>
</feature>
<reference evidence="12 13" key="1">
    <citation type="submission" date="2020-03" db="EMBL/GenBank/DDBJ databases">
        <title>Genomic Encyclopedia of Type Strains, Phase IV (KMG-IV): sequencing the most valuable type-strain genomes for metagenomic binning, comparative biology and taxonomic classification.</title>
        <authorList>
            <person name="Goeker M."/>
        </authorList>
    </citation>
    <scope>NUCLEOTIDE SEQUENCE [LARGE SCALE GENOMIC DNA]</scope>
    <source>
        <strain evidence="12 13">DSM 29762</strain>
    </source>
</reference>
<dbReference type="Proteomes" id="UP000590442">
    <property type="component" value="Unassembled WGS sequence"/>
</dbReference>
<gene>
    <name evidence="12" type="ORF">GGR42_000786</name>
</gene>
<evidence type="ECO:0000256" key="5">
    <source>
        <dbReference type="ARBA" id="ARBA00023001"/>
    </source>
</evidence>
<evidence type="ECO:0000313" key="13">
    <source>
        <dbReference type="Proteomes" id="UP000590442"/>
    </source>
</evidence>
<dbReference type="EMBL" id="JAATJJ010000001">
    <property type="protein sequence ID" value="NJB70324.1"/>
    <property type="molecule type" value="Genomic_DNA"/>
</dbReference>
<keyword evidence="13" id="KW-1185">Reference proteome</keyword>
<dbReference type="Gene3D" id="3.20.20.80">
    <property type="entry name" value="Glycosidases"/>
    <property type="match status" value="1"/>
</dbReference>
<dbReference type="FunFam" id="3.20.20.80:FF:000011">
    <property type="entry name" value="Cytosolic beta-glucosidase"/>
    <property type="match status" value="1"/>
</dbReference>
<keyword evidence="7 11" id="KW-0326">Glycosidase</keyword>
<dbReference type="RefSeq" id="WP_167961031.1">
    <property type="nucleotide sequence ID" value="NZ_JAATJJ010000001.1"/>
</dbReference>
<dbReference type="GO" id="GO:0008422">
    <property type="term" value="F:beta-glucosidase activity"/>
    <property type="evidence" value="ECO:0007669"/>
    <property type="project" value="UniProtKB-EC"/>
</dbReference>
<dbReference type="InterPro" id="IPR001360">
    <property type="entry name" value="Glyco_hydro_1"/>
</dbReference>
<keyword evidence="6" id="KW-0119">Carbohydrate metabolism</keyword>
<protein>
    <recommendedName>
        <fullName evidence="3 11">Beta-glucosidase</fullName>
        <ecNumber evidence="3 11">3.2.1.21</ecNumber>
    </recommendedName>
</protein>
<feature type="active site" description="Proton donor" evidence="9">
    <location>
        <position position="165"/>
    </location>
</feature>
<dbReference type="GO" id="GO:0030245">
    <property type="term" value="P:cellulose catabolic process"/>
    <property type="evidence" value="ECO:0007669"/>
    <property type="project" value="UniProtKB-KW"/>
</dbReference>
<evidence type="ECO:0000256" key="8">
    <source>
        <dbReference type="ARBA" id="ARBA00023326"/>
    </source>
</evidence>
<dbReference type="PANTHER" id="PTHR10353:SF36">
    <property type="entry name" value="LP05116P"/>
    <property type="match status" value="1"/>
</dbReference>
<evidence type="ECO:0000256" key="9">
    <source>
        <dbReference type="PIRSR" id="PIRSR617736-1"/>
    </source>
</evidence>
<feature type="binding site" evidence="10">
    <location>
        <position position="296"/>
    </location>
    <ligand>
        <name>substrate</name>
    </ligand>
</feature>
<evidence type="ECO:0000256" key="1">
    <source>
        <dbReference type="ARBA" id="ARBA00000448"/>
    </source>
</evidence>
<name>A0A846QYW5_9FLAO</name>
<dbReference type="InterPro" id="IPR033132">
    <property type="entry name" value="GH_1_N_CS"/>
</dbReference>
<accession>A0A846QYW5</accession>
<keyword evidence="4 11" id="KW-0378">Hydrolase</keyword>
<dbReference type="PANTHER" id="PTHR10353">
    <property type="entry name" value="GLYCOSYL HYDROLASE"/>
    <property type="match status" value="1"/>
</dbReference>
<dbReference type="PRINTS" id="PR00131">
    <property type="entry name" value="GLHYDRLASE1"/>
</dbReference>
<dbReference type="Pfam" id="PF00232">
    <property type="entry name" value="Glyco_hydro_1"/>
    <property type="match status" value="1"/>
</dbReference>
<feature type="binding site" evidence="10">
    <location>
        <position position="164"/>
    </location>
    <ligand>
        <name>substrate</name>
    </ligand>
</feature>
<dbReference type="InterPro" id="IPR017853">
    <property type="entry name" value="GH"/>
</dbReference>
<keyword evidence="5" id="KW-0136">Cellulose degradation</keyword>
<dbReference type="EC" id="3.2.1.21" evidence="3 11"/>
<evidence type="ECO:0000256" key="3">
    <source>
        <dbReference type="ARBA" id="ARBA00012744"/>
    </source>
</evidence>
<dbReference type="InterPro" id="IPR017736">
    <property type="entry name" value="Glyco_hydro_1_beta-glucosidase"/>
</dbReference>
<comment type="catalytic activity">
    <reaction evidence="1 11">
        <text>Hydrolysis of terminal, non-reducing beta-D-glucosyl residues with release of beta-D-glucose.</text>
        <dbReference type="EC" id="3.2.1.21"/>
    </reaction>
</comment>
<dbReference type="AlphaFoldDB" id="A0A846QYW5"/>
<keyword evidence="8" id="KW-0624">Polysaccharide degradation</keyword>